<dbReference type="AlphaFoldDB" id="R1IDP3"/>
<dbReference type="Pfam" id="PF05117">
    <property type="entry name" value="DUF695"/>
    <property type="match status" value="1"/>
</dbReference>
<accession>R1IDP3</accession>
<dbReference type="eggNOG" id="ENOG5032VMX">
    <property type="taxonomic scope" value="Bacteria"/>
</dbReference>
<organism evidence="2 3">
    <name type="scientific">Grimontia indica</name>
    <dbReference type="NCBI Taxonomy" id="1056512"/>
    <lineage>
        <taxon>Bacteria</taxon>
        <taxon>Pseudomonadati</taxon>
        <taxon>Pseudomonadota</taxon>
        <taxon>Gammaproteobacteria</taxon>
        <taxon>Vibrionales</taxon>
        <taxon>Vibrionaceae</taxon>
        <taxon>Grimontia</taxon>
    </lineage>
</organism>
<dbReference type="InterPro" id="IPR016097">
    <property type="entry name" value="DUF695"/>
</dbReference>
<feature type="domain" description="DUF695" evidence="1">
    <location>
        <begin position="2"/>
        <end position="69"/>
    </location>
</feature>
<evidence type="ECO:0000259" key="1">
    <source>
        <dbReference type="Pfam" id="PF05117"/>
    </source>
</evidence>
<gene>
    <name evidence="2" type="ORF">D515_02373</name>
</gene>
<protein>
    <recommendedName>
        <fullName evidence="1">DUF695 domain-containing protein</fullName>
    </recommendedName>
</protein>
<dbReference type="Proteomes" id="UP000011223">
    <property type="component" value="Unassembled WGS sequence"/>
</dbReference>
<evidence type="ECO:0000313" key="2">
    <source>
        <dbReference type="EMBL" id="EOD78866.1"/>
    </source>
</evidence>
<proteinExistence type="predicted"/>
<keyword evidence="3" id="KW-1185">Reference proteome</keyword>
<sequence>MIKLEDGLETIKGREELYFDVYSATGNDLKEFVFYIADREIFMKQFNEALSGHEVYPIEVNFYQDKEWSDLKKLQADFGI</sequence>
<evidence type="ECO:0000313" key="3">
    <source>
        <dbReference type="Proteomes" id="UP000011223"/>
    </source>
</evidence>
<name>R1IDP3_9GAMM</name>
<dbReference type="EMBL" id="ANFM02000027">
    <property type="protein sequence ID" value="EOD78866.1"/>
    <property type="molecule type" value="Genomic_DNA"/>
</dbReference>
<reference evidence="2 3" key="1">
    <citation type="journal article" date="2014" name="PLoS ONE">
        <title>Grimontia indica AK16(T), sp. nov., Isolated from a Seawater Sample Reports the Presence of Pathogenic Genes Similar to Vibrio Genus.</title>
        <authorList>
            <person name="Singh A."/>
            <person name="Vaidya B."/>
            <person name="Khatri I."/>
            <person name="Srinivas T.N."/>
            <person name="Subramanian S."/>
            <person name="Korpole S."/>
            <person name="Pinnaka A.K."/>
        </authorList>
    </citation>
    <scope>NUCLEOTIDE SEQUENCE [LARGE SCALE GENOMIC DNA]</scope>
    <source>
        <strain evidence="2 3">AK16</strain>
    </source>
</reference>
<comment type="caution">
    <text evidence="2">The sequence shown here is derived from an EMBL/GenBank/DDBJ whole genome shotgun (WGS) entry which is preliminary data.</text>
</comment>